<dbReference type="PANTHER" id="PTHR19856">
    <property type="entry name" value="WD-REPEATCONTAINING PROTEIN WDR1"/>
    <property type="match status" value="1"/>
</dbReference>
<protein>
    <submittedName>
        <fullName evidence="5">Unnamed protein product</fullName>
    </submittedName>
</protein>
<keyword evidence="1 3" id="KW-0853">WD repeat</keyword>
<dbReference type="EMBL" id="BSXU01004668">
    <property type="protein sequence ID" value="GMG46421.1"/>
    <property type="molecule type" value="Genomic_DNA"/>
</dbReference>
<organism evidence="5 6">
    <name type="scientific">Ambrosiozyma monospora</name>
    <name type="common">Yeast</name>
    <name type="synonym">Endomycopsis monosporus</name>
    <dbReference type="NCBI Taxonomy" id="43982"/>
    <lineage>
        <taxon>Eukaryota</taxon>
        <taxon>Fungi</taxon>
        <taxon>Dikarya</taxon>
        <taxon>Ascomycota</taxon>
        <taxon>Saccharomycotina</taxon>
        <taxon>Pichiomycetes</taxon>
        <taxon>Pichiales</taxon>
        <taxon>Pichiaceae</taxon>
        <taxon>Ambrosiozyma</taxon>
    </lineage>
</organism>
<dbReference type="GO" id="GO:0030042">
    <property type="term" value="P:actin filament depolymerization"/>
    <property type="evidence" value="ECO:0007669"/>
    <property type="project" value="TreeGrafter"/>
</dbReference>
<sequence>MLTMSLVSHTPTWSLVEGTEIANLQNLEKQPIQTSSYKDTVAVITDGELSLYSASGKLEKSVKLSFTPSAVSISAKYVIVANAATFELKIFDSSLSPVSKALEPKPRSKVTALEVSPNGKYLAAGDSTGKINLYDLEEFSIVTSRWSFHTSKINTIDWNTDNEHVVSSSLDTNLIVYSVSRPARTIKALNTHKEGVNGAVWLNEDEIASVGTDACLKFWKVTFSQ</sequence>
<dbReference type="Gene3D" id="2.130.10.10">
    <property type="entry name" value="YVTN repeat-like/Quinoprotein amine dehydrogenase"/>
    <property type="match status" value="1"/>
</dbReference>
<evidence type="ECO:0000313" key="5">
    <source>
        <dbReference type="EMBL" id="GMG46421.1"/>
    </source>
</evidence>
<dbReference type="OrthoDB" id="10251741at2759"/>
<feature type="domain" description="Anaphase-promoting complex subunit 4-like WD40" evidence="4">
    <location>
        <begin position="89"/>
        <end position="160"/>
    </location>
</feature>
<dbReference type="InterPro" id="IPR015943">
    <property type="entry name" value="WD40/YVTN_repeat-like_dom_sf"/>
</dbReference>
<dbReference type="PROSITE" id="PS50082">
    <property type="entry name" value="WD_REPEATS_2"/>
    <property type="match status" value="1"/>
</dbReference>
<dbReference type="SMART" id="SM00320">
    <property type="entry name" value="WD40"/>
    <property type="match status" value="3"/>
</dbReference>
<dbReference type="GO" id="GO:0051015">
    <property type="term" value="F:actin filament binding"/>
    <property type="evidence" value="ECO:0007669"/>
    <property type="project" value="TreeGrafter"/>
</dbReference>
<dbReference type="PANTHER" id="PTHR19856:SF0">
    <property type="entry name" value="WD REPEAT-CONTAINING PROTEIN 1"/>
    <property type="match status" value="1"/>
</dbReference>
<proteinExistence type="predicted"/>
<feature type="repeat" description="WD" evidence="3">
    <location>
        <begin position="146"/>
        <end position="187"/>
    </location>
</feature>
<evidence type="ECO:0000256" key="3">
    <source>
        <dbReference type="PROSITE-ProRule" id="PRU00221"/>
    </source>
</evidence>
<dbReference type="Proteomes" id="UP001165063">
    <property type="component" value="Unassembled WGS sequence"/>
</dbReference>
<evidence type="ECO:0000256" key="1">
    <source>
        <dbReference type="ARBA" id="ARBA00022574"/>
    </source>
</evidence>
<name>A0A9W6Z5D3_AMBMO</name>
<dbReference type="SUPFAM" id="SSF50978">
    <property type="entry name" value="WD40 repeat-like"/>
    <property type="match status" value="1"/>
</dbReference>
<dbReference type="InterPro" id="IPR036322">
    <property type="entry name" value="WD40_repeat_dom_sf"/>
</dbReference>
<dbReference type="InterPro" id="IPR001680">
    <property type="entry name" value="WD40_rpt"/>
</dbReference>
<dbReference type="GO" id="GO:0030864">
    <property type="term" value="C:cortical actin cytoskeleton"/>
    <property type="evidence" value="ECO:0007669"/>
    <property type="project" value="TreeGrafter"/>
</dbReference>
<dbReference type="AlphaFoldDB" id="A0A9W6Z5D3"/>
<keyword evidence="6" id="KW-1185">Reference proteome</keyword>
<evidence type="ECO:0000256" key="2">
    <source>
        <dbReference type="ARBA" id="ARBA00022737"/>
    </source>
</evidence>
<evidence type="ECO:0000313" key="6">
    <source>
        <dbReference type="Proteomes" id="UP001165063"/>
    </source>
</evidence>
<keyword evidence="2" id="KW-0677">Repeat</keyword>
<accession>A0A9W6Z5D3</accession>
<dbReference type="Pfam" id="PF12894">
    <property type="entry name" value="ANAPC4_WD40"/>
    <property type="match status" value="1"/>
</dbReference>
<gene>
    <name evidence="5" type="ORF">Amon01_000687600</name>
</gene>
<reference evidence="5" key="1">
    <citation type="submission" date="2023-04" db="EMBL/GenBank/DDBJ databases">
        <title>Ambrosiozyma monospora NBRC 1965.</title>
        <authorList>
            <person name="Ichikawa N."/>
            <person name="Sato H."/>
            <person name="Tonouchi N."/>
        </authorList>
    </citation>
    <scope>NUCLEOTIDE SEQUENCE</scope>
    <source>
        <strain evidence="5">NBRC 1965</strain>
    </source>
</reference>
<dbReference type="InterPro" id="IPR024977">
    <property type="entry name" value="Apc4-like_WD40_dom"/>
</dbReference>
<comment type="caution">
    <text evidence="5">The sequence shown here is derived from an EMBL/GenBank/DDBJ whole genome shotgun (WGS) entry which is preliminary data.</text>
</comment>
<evidence type="ECO:0000259" key="4">
    <source>
        <dbReference type="Pfam" id="PF12894"/>
    </source>
</evidence>